<reference evidence="22" key="1">
    <citation type="submission" date="2014-03" db="EMBL/GenBank/DDBJ databases">
        <authorList>
            <person name="Casaregola S."/>
        </authorList>
    </citation>
    <scope>NUCLEOTIDE SEQUENCE [LARGE SCALE GENOMIC DNA]</scope>
    <source>
        <strain evidence="22">CLIB 918</strain>
    </source>
</reference>
<evidence type="ECO:0000259" key="20">
    <source>
        <dbReference type="PROSITE" id="PS50011"/>
    </source>
</evidence>
<dbReference type="GO" id="GO:0004674">
    <property type="term" value="F:protein serine/threonine kinase activity"/>
    <property type="evidence" value="ECO:0007669"/>
    <property type="project" value="UniProtKB-KW"/>
</dbReference>
<sequence>MLKTRKSLFAIRGTSSPLLLFIKCLLLISIFFFNLAYSHSTEIHSPQSAKNSINNYNDDDDSQNKNNLHINHNGAGRPTPLSSAYSLKNSRQFSQYSVDPSTIASIQSHSYKEGELRSIRDWVVADLILVSSIDGSLHALDRQTGLKLWEIPGDKPLVQVSTSESLKSRFTQKFSSQSGCEDCDMICIVEPVGEGTLYYFTPITGLQQFPITIKELVMQSPFSLRGDDKIYIGSHSTTLYSIESSTGKILKAYGSGQSTFAQPECHTKRPFNDYDDESADDEEDYSFAGSEESGSFMIGRTDYKLEIHGKNENIWNVTYSVWGPNNIDSDLKAQHVKPLDNLYVTPLYDNSILALTTDGRRKPARWVGHIPSTAVNVFDVFRSQKVPTDSTLMLLPQPQFYTHANNDNNFLLHSTFIQQTDNGQWFAMSGFNFPSLVQSAPLSTWSEQKQVNYDTYEEFLHAIAGVHVNLGNTNNVDKIHSQIASSSGPLGIDAPSSFRAGYNSPKIQYQYDYENQVFRPSSEISRSSPPNPLPPTPPQPPVDSISKSRILNGLLRVVENALAFGVFFIFLILAGRYGWLNQVSGLAEFTSRLQPQQISLEHISSSDEKSDALERSIDTTDHLSDIELPDSSTLSNGTITPKMMMTDTETVSSPMTPSTPTDSLSPRSIDIKSPQASKKVEILEPEKPPAVSPNAATSGPVVKKRKRGSRGGRKNNLAKKKEREEQVLLEQANNAGAATSTDEAATTDTSPAPPSGLPSGSLLDVSKDVIGYGSHGTVVLKGSFENREVAVKRMLLDFYEVASQEVSLLQESDDHPNVIRYFCKQVNDRFLYIALELCPGTLEDLIEKPEKFSELNSALTTSEIFYQIASGVHHLHCLKIVHRDLKPQNILVAPPKVVMKKDPSSKETVGPVRMLISDFGLCKKLEGDQSSFRATTANAAGTSGWRAPELLIDEQDSVYNHTILQEAYPTGSSSEPLVIDSLSNRRATRAIDIFSLGCVFYYILSKGIHPFGDKYLREANIVQGNYSLDCLEDYSQPDMVESRDLIERMISRDPRQRPDAKQVLKHPLFWSQEKRLDFLLKASDRFDIESRDPPSELLLQLEANAPKVVGDDWHSKLHQEFIDNLGKYRKYHGDRILDLLRAMRNKSHHFNDLPAAVRELMEPYPQGYLGYFTTKFPFLLMTIYYVVKNSLANEPMFKSFF</sequence>
<dbReference type="GO" id="GO:1990604">
    <property type="term" value="C:IRE1-TRAF2-ASK1 complex"/>
    <property type="evidence" value="ECO:0007669"/>
    <property type="project" value="TreeGrafter"/>
</dbReference>
<dbReference type="FunFam" id="1.10.510.10:FF:000572">
    <property type="entry name" value="Serine/threonine-protein kinase/endoribonuclease IRE1"/>
    <property type="match status" value="1"/>
</dbReference>
<keyword evidence="23" id="KW-1185">Reference proteome</keyword>
<evidence type="ECO:0000256" key="11">
    <source>
        <dbReference type="ARBA" id="ARBA00022801"/>
    </source>
</evidence>
<evidence type="ECO:0000313" key="22">
    <source>
        <dbReference type="EMBL" id="CDO57091.1"/>
    </source>
</evidence>
<keyword evidence="9" id="KW-0547">Nucleotide-binding</keyword>
<evidence type="ECO:0000256" key="10">
    <source>
        <dbReference type="ARBA" id="ARBA00022777"/>
    </source>
</evidence>
<dbReference type="Gene3D" id="1.10.510.10">
    <property type="entry name" value="Transferase(Phosphotransferase) domain 1"/>
    <property type="match status" value="1"/>
</dbReference>
<feature type="compositionally biased region" description="Basic and acidic residues" evidence="19">
    <location>
        <begin position="678"/>
        <end position="687"/>
    </location>
</feature>
<keyword evidence="4" id="KW-0723">Serine/threonine-protein kinase</keyword>
<evidence type="ECO:0000256" key="4">
    <source>
        <dbReference type="ARBA" id="ARBA00022527"/>
    </source>
</evidence>
<dbReference type="GO" id="GO:0070059">
    <property type="term" value="P:intrinsic apoptotic signaling pathway in response to endoplasmic reticulum stress"/>
    <property type="evidence" value="ECO:0007669"/>
    <property type="project" value="TreeGrafter"/>
</dbReference>
<dbReference type="PANTHER" id="PTHR13954">
    <property type="entry name" value="IRE1-RELATED"/>
    <property type="match status" value="1"/>
</dbReference>
<evidence type="ECO:0000313" key="23">
    <source>
        <dbReference type="Proteomes" id="UP000242525"/>
    </source>
</evidence>
<evidence type="ECO:0000256" key="1">
    <source>
        <dbReference type="ARBA" id="ARBA00001946"/>
    </source>
</evidence>
<feature type="domain" description="Protein kinase" evidence="20">
    <location>
        <begin position="764"/>
        <end position="1069"/>
    </location>
</feature>
<name>A0A0J9XJB2_GEOCN</name>
<dbReference type="PROSITE" id="PS50011">
    <property type="entry name" value="PROTEIN_KINASE_DOM"/>
    <property type="match status" value="1"/>
</dbReference>
<evidence type="ECO:0000256" key="13">
    <source>
        <dbReference type="ARBA" id="ARBA00022842"/>
    </source>
</evidence>
<dbReference type="EMBL" id="CCBN010000018">
    <property type="protein sequence ID" value="CDO57091.1"/>
    <property type="molecule type" value="Genomic_DNA"/>
</dbReference>
<dbReference type="InterPro" id="IPR000719">
    <property type="entry name" value="Prot_kinase_dom"/>
</dbReference>
<keyword evidence="6" id="KW-0812">Transmembrane</keyword>
<feature type="region of interest" description="Disordered" evidence="19">
    <location>
        <begin position="265"/>
        <end position="287"/>
    </location>
</feature>
<dbReference type="SMART" id="SM00580">
    <property type="entry name" value="PUG"/>
    <property type="match status" value="1"/>
</dbReference>
<dbReference type="AlphaFoldDB" id="A0A0J9XJB2"/>
<dbReference type="InterPro" id="IPR045133">
    <property type="entry name" value="IRE1/2-like"/>
</dbReference>
<comment type="subcellular location">
    <subcellularLocation>
        <location evidence="2">Membrane</location>
        <topology evidence="2">Single-pass type I membrane protein</topology>
    </subcellularLocation>
</comment>
<evidence type="ECO:0000256" key="6">
    <source>
        <dbReference type="ARBA" id="ARBA00022692"/>
    </source>
</evidence>
<feature type="compositionally biased region" description="Low complexity" evidence="19">
    <location>
        <begin position="648"/>
        <end position="668"/>
    </location>
</feature>
<dbReference type="FunFam" id="3.30.200.20:FF:000077">
    <property type="entry name" value="Putative Serine/threonine-protein kinase/endoribonuclease IRE1"/>
    <property type="match status" value="1"/>
</dbReference>
<evidence type="ECO:0000256" key="7">
    <source>
        <dbReference type="ARBA" id="ARBA00022723"/>
    </source>
</evidence>
<comment type="catalytic activity">
    <reaction evidence="18">
        <text>L-seryl-[protein] + ATP = O-phospho-L-seryl-[protein] + ADP + H(+)</text>
        <dbReference type="Rhea" id="RHEA:17989"/>
        <dbReference type="Rhea" id="RHEA-COMP:9863"/>
        <dbReference type="Rhea" id="RHEA-COMP:11604"/>
        <dbReference type="ChEBI" id="CHEBI:15378"/>
        <dbReference type="ChEBI" id="CHEBI:29999"/>
        <dbReference type="ChEBI" id="CHEBI:30616"/>
        <dbReference type="ChEBI" id="CHEBI:83421"/>
        <dbReference type="ChEBI" id="CHEBI:456216"/>
        <dbReference type="EC" id="2.7.11.1"/>
    </reaction>
    <physiologicalReaction direction="left-to-right" evidence="18">
        <dbReference type="Rhea" id="RHEA:17990"/>
    </physiologicalReaction>
</comment>
<dbReference type="PROSITE" id="PS00108">
    <property type="entry name" value="PROTEIN_KINASE_ST"/>
    <property type="match status" value="1"/>
</dbReference>
<dbReference type="OrthoDB" id="63989at2759"/>
<comment type="caution">
    <text evidence="22">The sequence shown here is derived from an EMBL/GenBank/DDBJ whole genome shotgun (WGS) entry which is preliminary data.</text>
</comment>
<feature type="domain" description="KEN" evidence="21">
    <location>
        <begin position="1072"/>
        <end position="1201"/>
    </location>
</feature>
<comment type="cofactor">
    <cofactor evidence="1">
        <name>Mg(2+)</name>
        <dbReference type="ChEBI" id="CHEBI:18420"/>
    </cofactor>
</comment>
<feature type="region of interest" description="Disordered" evidence="19">
    <location>
        <begin position="620"/>
        <end position="760"/>
    </location>
</feature>
<protein>
    <recommendedName>
        <fullName evidence="3">non-specific serine/threonine protein kinase</fullName>
        <ecNumber evidence="3">2.7.11.1</ecNumber>
    </recommendedName>
</protein>
<evidence type="ECO:0000256" key="8">
    <source>
        <dbReference type="ARBA" id="ARBA00022729"/>
    </source>
</evidence>
<feature type="region of interest" description="Disordered" evidence="19">
    <location>
        <begin position="520"/>
        <end position="544"/>
    </location>
</feature>
<dbReference type="InterPro" id="IPR018391">
    <property type="entry name" value="PQQ_b-propeller_rpt"/>
</dbReference>
<evidence type="ECO:0000256" key="5">
    <source>
        <dbReference type="ARBA" id="ARBA00022679"/>
    </source>
</evidence>
<dbReference type="InterPro" id="IPR011047">
    <property type="entry name" value="Quinoprotein_ADH-like_sf"/>
</dbReference>
<keyword evidence="7" id="KW-0479">Metal-binding</keyword>
<evidence type="ECO:0000256" key="17">
    <source>
        <dbReference type="ARBA" id="ARBA00048659"/>
    </source>
</evidence>
<keyword evidence="16" id="KW-0325">Glycoprotein</keyword>
<keyword evidence="13" id="KW-0460">Magnesium</keyword>
<dbReference type="CDD" id="cd10422">
    <property type="entry name" value="RNase_Ire1"/>
    <property type="match status" value="1"/>
</dbReference>
<dbReference type="SUPFAM" id="SSF50998">
    <property type="entry name" value="Quinoprotein alcohol dehydrogenase-like"/>
    <property type="match status" value="1"/>
</dbReference>
<dbReference type="Pfam" id="PF06479">
    <property type="entry name" value="Ribonuc_2-5A"/>
    <property type="match status" value="1"/>
</dbReference>
<dbReference type="PROSITE" id="PS51392">
    <property type="entry name" value="KEN"/>
    <property type="match status" value="1"/>
</dbReference>
<dbReference type="PANTHER" id="PTHR13954:SF6">
    <property type="entry name" value="NON-SPECIFIC SERINE_THREONINE PROTEIN KINASE"/>
    <property type="match status" value="1"/>
</dbReference>
<feature type="compositionally biased region" description="Basic residues" evidence="19">
    <location>
        <begin position="702"/>
        <end position="718"/>
    </location>
</feature>
<dbReference type="Gene3D" id="2.130.10.10">
    <property type="entry name" value="YVTN repeat-like/Quinoprotein amine dehydrogenase"/>
    <property type="match status" value="1"/>
</dbReference>
<feature type="compositionally biased region" description="Acidic residues" evidence="19">
    <location>
        <begin position="273"/>
        <end position="285"/>
    </location>
</feature>
<dbReference type="GO" id="GO:0051082">
    <property type="term" value="F:unfolded protein binding"/>
    <property type="evidence" value="ECO:0007669"/>
    <property type="project" value="TreeGrafter"/>
</dbReference>
<comment type="catalytic activity">
    <reaction evidence="17">
        <text>L-threonyl-[protein] + ATP = O-phospho-L-threonyl-[protein] + ADP + H(+)</text>
        <dbReference type="Rhea" id="RHEA:46608"/>
        <dbReference type="Rhea" id="RHEA-COMP:11060"/>
        <dbReference type="Rhea" id="RHEA-COMP:11605"/>
        <dbReference type="ChEBI" id="CHEBI:15378"/>
        <dbReference type="ChEBI" id="CHEBI:30013"/>
        <dbReference type="ChEBI" id="CHEBI:30616"/>
        <dbReference type="ChEBI" id="CHEBI:61977"/>
        <dbReference type="ChEBI" id="CHEBI:456216"/>
        <dbReference type="EC" id="2.7.11.1"/>
    </reaction>
    <physiologicalReaction direction="left-to-right" evidence="17">
        <dbReference type="Rhea" id="RHEA:46609"/>
    </physiologicalReaction>
</comment>
<dbReference type="GO" id="GO:0006397">
    <property type="term" value="P:mRNA processing"/>
    <property type="evidence" value="ECO:0007669"/>
    <property type="project" value="InterPro"/>
</dbReference>
<dbReference type="GO" id="GO:0004521">
    <property type="term" value="F:RNA endonuclease activity"/>
    <property type="evidence" value="ECO:0007669"/>
    <property type="project" value="InterPro"/>
</dbReference>
<dbReference type="FunFam" id="1.20.1440.180:FF:000002">
    <property type="entry name" value="Serine/threonine-protein kinase/endoribonuclease IRE1"/>
    <property type="match status" value="1"/>
</dbReference>
<feature type="compositionally biased region" description="Polar residues" evidence="19">
    <location>
        <begin position="630"/>
        <end position="639"/>
    </location>
</feature>
<evidence type="ECO:0000256" key="16">
    <source>
        <dbReference type="ARBA" id="ARBA00023180"/>
    </source>
</evidence>
<accession>A0A0J9XJB2</accession>
<proteinExistence type="predicted"/>
<dbReference type="GO" id="GO:0016787">
    <property type="term" value="F:hydrolase activity"/>
    <property type="evidence" value="ECO:0007669"/>
    <property type="project" value="UniProtKB-KW"/>
</dbReference>
<keyword evidence="14" id="KW-1133">Transmembrane helix</keyword>
<evidence type="ECO:0000259" key="21">
    <source>
        <dbReference type="PROSITE" id="PS51392"/>
    </source>
</evidence>
<dbReference type="STRING" id="1173061.A0A0J9XJB2"/>
<keyword evidence="12" id="KW-0067">ATP-binding</keyword>
<keyword evidence="5" id="KW-0808">Transferase</keyword>
<dbReference type="Pfam" id="PF00069">
    <property type="entry name" value="Pkinase"/>
    <property type="match status" value="2"/>
</dbReference>
<dbReference type="GO" id="GO:0005524">
    <property type="term" value="F:ATP binding"/>
    <property type="evidence" value="ECO:0007669"/>
    <property type="project" value="UniProtKB-KW"/>
</dbReference>
<keyword evidence="11" id="KW-0378">Hydrolase</keyword>
<organism evidence="22 23">
    <name type="scientific">Geotrichum candidum</name>
    <name type="common">Oospora lactis</name>
    <name type="synonym">Dipodascus geotrichum</name>
    <dbReference type="NCBI Taxonomy" id="1173061"/>
    <lineage>
        <taxon>Eukaryota</taxon>
        <taxon>Fungi</taxon>
        <taxon>Dikarya</taxon>
        <taxon>Ascomycota</taxon>
        <taxon>Saccharomycotina</taxon>
        <taxon>Dipodascomycetes</taxon>
        <taxon>Dipodascales</taxon>
        <taxon>Dipodascaceae</taxon>
        <taxon>Geotrichum</taxon>
    </lineage>
</organism>
<dbReference type="GO" id="GO:0046872">
    <property type="term" value="F:metal ion binding"/>
    <property type="evidence" value="ECO:0007669"/>
    <property type="project" value="UniProtKB-KW"/>
</dbReference>
<dbReference type="InterPro" id="IPR010513">
    <property type="entry name" value="KEN_dom"/>
</dbReference>
<dbReference type="EC" id="2.7.11.1" evidence="3"/>
<evidence type="ECO:0000256" key="2">
    <source>
        <dbReference type="ARBA" id="ARBA00004479"/>
    </source>
</evidence>
<feature type="compositionally biased region" description="Pro residues" evidence="19">
    <location>
        <begin position="529"/>
        <end position="541"/>
    </location>
</feature>
<evidence type="ECO:0000256" key="3">
    <source>
        <dbReference type="ARBA" id="ARBA00012513"/>
    </source>
</evidence>
<evidence type="ECO:0000256" key="14">
    <source>
        <dbReference type="ARBA" id="ARBA00022989"/>
    </source>
</evidence>
<gene>
    <name evidence="22" type="ORF">BN980_GECA18s02188g</name>
</gene>
<dbReference type="SMART" id="SM00220">
    <property type="entry name" value="S_TKc"/>
    <property type="match status" value="1"/>
</dbReference>
<evidence type="ECO:0000256" key="12">
    <source>
        <dbReference type="ARBA" id="ARBA00022840"/>
    </source>
</evidence>
<evidence type="ECO:0000256" key="19">
    <source>
        <dbReference type="SAM" id="MobiDB-lite"/>
    </source>
</evidence>
<dbReference type="CDD" id="cd13982">
    <property type="entry name" value="STKc_IRE1"/>
    <property type="match status" value="1"/>
</dbReference>
<dbReference type="InterPro" id="IPR011009">
    <property type="entry name" value="Kinase-like_dom_sf"/>
</dbReference>
<keyword evidence="8" id="KW-0732">Signal</keyword>
<evidence type="ECO:0000256" key="18">
    <source>
        <dbReference type="ARBA" id="ARBA00048977"/>
    </source>
</evidence>
<dbReference type="InterPro" id="IPR008271">
    <property type="entry name" value="Ser/Thr_kinase_AS"/>
</dbReference>
<evidence type="ECO:0000256" key="9">
    <source>
        <dbReference type="ARBA" id="ARBA00022741"/>
    </source>
</evidence>
<dbReference type="Gene3D" id="1.20.1440.180">
    <property type="entry name" value="KEN domain"/>
    <property type="match status" value="1"/>
</dbReference>
<feature type="compositionally biased region" description="Low complexity" evidence="19">
    <location>
        <begin position="737"/>
        <end position="750"/>
    </location>
</feature>
<evidence type="ECO:0000256" key="15">
    <source>
        <dbReference type="ARBA" id="ARBA00023136"/>
    </source>
</evidence>
<dbReference type="InterPro" id="IPR015943">
    <property type="entry name" value="WD40/YVTN_repeat-like_dom_sf"/>
</dbReference>
<dbReference type="Gene3D" id="3.30.200.20">
    <property type="entry name" value="Phosphorylase Kinase, domain 1"/>
    <property type="match status" value="1"/>
</dbReference>
<feature type="region of interest" description="Disordered" evidence="19">
    <location>
        <begin position="48"/>
        <end position="77"/>
    </location>
</feature>
<dbReference type="InterPro" id="IPR038357">
    <property type="entry name" value="KEN_sf"/>
</dbReference>
<dbReference type="GO" id="GO:0036498">
    <property type="term" value="P:IRE1-mediated unfolded protein response"/>
    <property type="evidence" value="ECO:0007669"/>
    <property type="project" value="UniProtKB-ARBA"/>
</dbReference>
<dbReference type="SUPFAM" id="SSF56112">
    <property type="entry name" value="Protein kinase-like (PK-like)"/>
    <property type="match status" value="1"/>
</dbReference>
<dbReference type="SMART" id="SM00564">
    <property type="entry name" value="PQQ"/>
    <property type="match status" value="2"/>
</dbReference>
<dbReference type="Proteomes" id="UP000242525">
    <property type="component" value="Unassembled WGS sequence"/>
</dbReference>
<keyword evidence="10 22" id="KW-0418">Kinase</keyword>
<keyword evidence="15" id="KW-0472">Membrane</keyword>